<evidence type="ECO:0000256" key="1">
    <source>
        <dbReference type="SAM" id="MobiDB-lite"/>
    </source>
</evidence>
<feature type="region of interest" description="Disordered" evidence="1">
    <location>
        <begin position="125"/>
        <end position="203"/>
    </location>
</feature>
<name>A0A5N6RMM3_9ROSI</name>
<dbReference type="AlphaFoldDB" id="A0A5N6RMM3"/>
<accession>A0A5N6RMM3</accession>
<sequence>MASTVRKLIVEVVEARNLVPKDGHGTSSWTSMGSGRRQEQQNAISTRHGARCWNSTLGICRRCSATCLRSTFSTTRAMSRRGGTTFWVILGSGFITWTRWSRHHLCRLCRSLSLLRRQMKLEASRASATCKRRQEPPVDQAQAEAAAIAEPETGRPAVENAATEAEKPTGEPQSEPPPPTEESKDQVDPPPAIDPVKPGPDLL</sequence>
<reference evidence="2 3" key="1">
    <citation type="submission" date="2019-06" db="EMBL/GenBank/DDBJ databases">
        <title>A chromosomal-level reference genome of Carpinus fangiana (Coryloideae, Betulaceae).</title>
        <authorList>
            <person name="Yang X."/>
            <person name="Wang Z."/>
            <person name="Zhang L."/>
            <person name="Hao G."/>
            <person name="Liu J."/>
            <person name="Yang Y."/>
        </authorList>
    </citation>
    <scope>NUCLEOTIDE SEQUENCE [LARGE SCALE GENOMIC DNA]</scope>
    <source>
        <strain evidence="2">Cfa_2016G</strain>
        <tissue evidence="2">Leaf</tissue>
    </source>
</reference>
<protein>
    <submittedName>
        <fullName evidence="2">Uncharacterized protein</fullName>
    </submittedName>
</protein>
<proteinExistence type="predicted"/>
<feature type="compositionally biased region" description="Low complexity" evidence="1">
    <location>
        <begin position="137"/>
        <end position="151"/>
    </location>
</feature>
<dbReference type="EMBL" id="CM017327">
    <property type="protein sequence ID" value="KAE8099717.1"/>
    <property type="molecule type" value="Genomic_DNA"/>
</dbReference>
<dbReference type="Proteomes" id="UP000327013">
    <property type="component" value="Chromosome 7"/>
</dbReference>
<gene>
    <name evidence="2" type="ORF">FH972_017674</name>
</gene>
<keyword evidence="3" id="KW-1185">Reference proteome</keyword>
<evidence type="ECO:0000313" key="2">
    <source>
        <dbReference type="EMBL" id="KAE8099717.1"/>
    </source>
</evidence>
<organism evidence="2 3">
    <name type="scientific">Carpinus fangiana</name>
    <dbReference type="NCBI Taxonomy" id="176857"/>
    <lineage>
        <taxon>Eukaryota</taxon>
        <taxon>Viridiplantae</taxon>
        <taxon>Streptophyta</taxon>
        <taxon>Embryophyta</taxon>
        <taxon>Tracheophyta</taxon>
        <taxon>Spermatophyta</taxon>
        <taxon>Magnoliopsida</taxon>
        <taxon>eudicotyledons</taxon>
        <taxon>Gunneridae</taxon>
        <taxon>Pentapetalae</taxon>
        <taxon>rosids</taxon>
        <taxon>fabids</taxon>
        <taxon>Fagales</taxon>
        <taxon>Betulaceae</taxon>
        <taxon>Carpinus</taxon>
    </lineage>
</organism>
<evidence type="ECO:0000313" key="3">
    <source>
        <dbReference type="Proteomes" id="UP000327013"/>
    </source>
</evidence>
<dbReference type="OrthoDB" id="67700at2759"/>